<organism evidence="3 4">
    <name type="scientific">Clostridium puniceum</name>
    <dbReference type="NCBI Taxonomy" id="29367"/>
    <lineage>
        <taxon>Bacteria</taxon>
        <taxon>Bacillati</taxon>
        <taxon>Bacillota</taxon>
        <taxon>Clostridia</taxon>
        <taxon>Eubacteriales</taxon>
        <taxon>Clostridiaceae</taxon>
        <taxon>Clostridium</taxon>
    </lineage>
</organism>
<keyword evidence="1" id="KW-0812">Transmembrane</keyword>
<keyword evidence="1" id="KW-0472">Membrane</keyword>
<gene>
    <name evidence="3" type="primary">stp_2</name>
    <name evidence="3" type="ORF">CLPUN_34430</name>
</gene>
<dbReference type="InterPro" id="IPR001932">
    <property type="entry name" value="PPM-type_phosphatase-like_dom"/>
</dbReference>
<dbReference type="EC" id="3.1.3.16" evidence="3"/>
<proteinExistence type="predicted"/>
<keyword evidence="3" id="KW-0378">Hydrolase</keyword>
<dbReference type="RefSeq" id="WP_077848471.1">
    <property type="nucleotide sequence ID" value="NZ_LZZM01000189.1"/>
</dbReference>
<dbReference type="STRING" id="29367.CLPUN_34430"/>
<accession>A0A1S8TC55</accession>
<reference evidence="3 4" key="1">
    <citation type="submission" date="2016-05" db="EMBL/GenBank/DDBJ databases">
        <title>Microbial solvent formation.</title>
        <authorList>
            <person name="Poehlein A."/>
            <person name="Montoya Solano J.D."/>
            <person name="Flitsch S."/>
            <person name="Krabben P."/>
            <person name="Duerre P."/>
            <person name="Daniel R."/>
        </authorList>
    </citation>
    <scope>NUCLEOTIDE SEQUENCE [LARGE SCALE GENOMIC DNA]</scope>
    <source>
        <strain evidence="3 4">DSM 2619</strain>
    </source>
</reference>
<keyword evidence="4" id="KW-1185">Reference proteome</keyword>
<dbReference type="EMBL" id="LZZM01000189">
    <property type="protein sequence ID" value="OOM75202.1"/>
    <property type="molecule type" value="Genomic_DNA"/>
</dbReference>
<dbReference type="SUPFAM" id="SSF81606">
    <property type="entry name" value="PP2C-like"/>
    <property type="match status" value="1"/>
</dbReference>
<feature type="domain" description="PPM-type phosphatase" evidence="2">
    <location>
        <begin position="46"/>
        <end position="278"/>
    </location>
</feature>
<evidence type="ECO:0000313" key="4">
    <source>
        <dbReference type="Proteomes" id="UP000190890"/>
    </source>
</evidence>
<dbReference type="Proteomes" id="UP000190890">
    <property type="component" value="Unassembled WGS sequence"/>
</dbReference>
<dbReference type="Gene3D" id="3.60.40.10">
    <property type="entry name" value="PPM-type phosphatase domain"/>
    <property type="match status" value="1"/>
</dbReference>
<evidence type="ECO:0000256" key="1">
    <source>
        <dbReference type="SAM" id="Phobius"/>
    </source>
</evidence>
<protein>
    <submittedName>
        <fullName evidence="3">Serine/threonine phosphatase stp</fullName>
        <ecNumber evidence="3">3.1.3.16</ecNumber>
    </submittedName>
</protein>
<dbReference type="AlphaFoldDB" id="A0A1S8TC55"/>
<dbReference type="SMART" id="SM00332">
    <property type="entry name" value="PP2Cc"/>
    <property type="match status" value="1"/>
</dbReference>
<comment type="caution">
    <text evidence="3">The sequence shown here is derived from an EMBL/GenBank/DDBJ whole genome shotgun (WGS) entry which is preliminary data.</text>
</comment>
<dbReference type="SMART" id="SM00331">
    <property type="entry name" value="PP2C_SIG"/>
    <property type="match status" value="1"/>
</dbReference>
<evidence type="ECO:0000313" key="3">
    <source>
        <dbReference type="EMBL" id="OOM75202.1"/>
    </source>
</evidence>
<evidence type="ECO:0000259" key="2">
    <source>
        <dbReference type="PROSITE" id="PS51746"/>
    </source>
</evidence>
<sequence>MLKVNNYSNLNLILLLGVSLLILFLIKSFLLEKINKKDLEIAKEISIGYEEIQEDYGEVLTSPNGTLAVLADGLGKNEAGRISSITSVKTIIKMFKEEGSKERLLYFFKKAFNKANREIIKRVEKDKGGASVLSVIITNNLLNYALVGDVMLAIFRNKELVKLSEGHSISEIAKREYYNGKLEKAKALYAIKEKKLLYYVGQESFKDIEISEIPIELYKDDIVVLMTKGIYEGLKWVEFEKILNNKKVHVNEICEEIMISIANNNKSNCNGSIILIKYCGKKRKAAATNQNNY</sequence>
<dbReference type="GO" id="GO:0004722">
    <property type="term" value="F:protein serine/threonine phosphatase activity"/>
    <property type="evidence" value="ECO:0007669"/>
    <property type="project" value="UniProtKB-EC"/>
</dbReference>
<name>A0A1S8TC55_9CLOT</name>
<dbReference type="Pfam" id="PF13672">
    <property type="entry name" value="PP2C_2"/>
    <property type="match status" value="1"/>
</dbReference>
<dbReference type="InterPro" id="IPR036457">
    <property type="entry name" value="PPM-type-like_dom_sf"/>
</dbReference>
<dbReference type="PROSITE" id="PS51746">
    <property type="entry name" value="PPM_2"/>
    <property type="match status" value="1"/>
</dbReference>
<dbReference type="OrthoDB" id="9801841at2"/>
<feature type="transmembrane region" description="Helical" evidence="1">
    <location>
        <begin position="12"/>
        <end position="30"/>
    </location>
</feature>
<keyword evidence="1" id="KW-1133">Transmembrane helix</keyword>